<protein>
    <submittedName>
        <fullName evidence="1">Uncharacterized protein</fullName>
    </submittedName>
</protein>
<organism evidence="1 2">
    <name type="scientific">Thiohalorhabdus methylotrophus</name>
    <dbReference type="NCBI Taxonomy" id="3242694"/>
    <lineage>
        <taxon>Bacteria</taxon>
        <taxon>Pseudomonadati</taxon>
        <taxon>Pseudomonadota</taxon>
        <taxon>Gammaproteobacteria</taxon>
        <taxon>Thiohalorhabdales</taxon>
        <taxon>Thiohalorhabdaceae</taxon>
        <taxon>Thiohalorhabdus</taxon>
    </lineage>
</organism>
<evidence type="ECO:0000313" key="2">
    <source>
        <dbReference type="Proteomes" id="UP001575181"/>
    </source>
</evidence>
<dbReference type="RefSeq" id="WP_373657385.1">
    <property type="nucleotide sequence ID" value="NZ_JBGUAW010000021.1"/>
</dbReference>
<sequence>MSDLLDGLTPLRVLPKRIDADCYNRIRVRLLRSRRLPIRVTIPDHRGLEMILTHRAWLCLDAYRDDLPIISWSEFETKARTGLDEPVMCRLCLYHIHAGMIMGSALEALADCEWELVRH</sequence>
<dbReference type="EMBL" id="JBGUAW010000021">
    <property type="protein sequence ID" value="MFA9462597.1"/>
    <property type="molecule type" value="Genomic_DNA"/>
</dbReference>
<reference evidence="1 2" key="1">
    <citation type="submission" date="2024-08" db="EMBL/GenBank/DDBJ databases">
        <title>Whole-genome sequencing of halo(alkali)philic microorganisms from hypersaline lakes.</title>
        <authorList>
            <person name="Sorokin D.Y."/>
            <person name="Merkel A.Y."/>
            <person name="Messina E."/>
            <person name="Yakimov M."/>
        </authorList>
    </citation>
    <scope>NUCLEOTIDE SEQUENCE [LARGE SCALE GENOMIC DNA]</scope>
    <source>
        <strain evidence="1 2">Cl-TMA</strain>
    </source>
</reference>
<dbReference type="Proteomes" id="UP001575181">
    <property type="component" value="Unassembled WGS sequence"/>
</dbReference>
<name>A0ABV4TZ36_9GAMM</name>
<accession>A0ABV4TZ36</accession>
<comment type="caution">
    <text evidence="1">The sequence shown here is derived from an EMBL/GenBank/DDBJ whole genome shotgun (WGS) entry which is preliminary data.</text>
</comment>
<gene>
    <name evidence="1" type="ORF">ACERLL_17495</name>
</gene>
<keyword evidence="2" id="KW-1185">Reference proteome</keyword>
<evidence type="ECO:0000313" key="1">
    <source>
        <dbReference type="EMBL" id="MFA9462597.1"/>
    </source>
</evidence>
<proteinExistence type="predicted"/>